<dbReference type="AlphaFoldDB" id="A0A444Z473"/>
<accession>A0A444Z473</accession>
<protein>
    <submittedName>
        <fullName evidence="1">Uncharacterized protein</fullName>
    </submittedName>
</protein>
<evidence type="ECO:0000313" key="1">
    <source>
        <dbReference type="EMBL" id="RYR09001.1"/>
    </source>
</evidence>
<gene>
    <name evidence="1" type="ORF">Ahy_B05g076949</name>
</gene>
<keyword evidence="2" id="KW-1185">Reference proteome</keyword>
<name>A0A444Z473_ARAHY</name>
<dbReference type="Proteomes" id="UP000289738">
    <property type="component" value="Chromosome B05"/>
</dbReference>
<reference evidence="1 2" key="1">
    <citation type="submission" date="2019-01" db="EMBL/GenBank/DDBJ databases">
        <title>Sequencing of cultivated peanut Arachis hypogaea provides insights into genome evolution and oil improvement.</title>
        <authorList>
            <person name="Chen X."/>
        </authorList>
    </citation>
    <scope>NUCLEOTIDE SEQUENCE [LARGE SCALE GENOMIC DNA]</scope>
    <source>
        <strain evidence="2">cv. Fuhuasheng</strain>
        <tissue evidence="1">Leaves</tissue>
    </source>
</reference>
<evidence type="ECO:0000313" key="2">
    <source>
        <dbReference type="Proteomes" id="UP000289738"/>
    </source>
</evidence>
<comment type="caution">
    <text evidence="1">The sequence shown here is derived from an EMBL/GenBank/DDBJ whole genome shotgun (WGS) entry which is preliminary data.</text>
</comment>
<sequence>MLWLHGSYQLDQLSNRELENGLVEAVAVLISKMPCLCREYTNGKLGELFKSKPDFIKVYSNAAIENYFYVSF</sequence>
<proteinExistence type="predicted"/>
<organism evidence="1 2">
    <name type="scientific">Arachis hypogaea</name>
    <name type="common">Peanut</name>
    <dbReference type="NCBI Taxonomy" id="3818"/>
    <lineage>
        <taxon>Eukaryota</taxon>
        <taxon>Viridiplantae</taxon>
        <taxon>Streptophyta</taxon>
        <taxon>Embryophyta</taxon>
        <taxon>Tracheophyta</taxon>
        <taxon>Spermatophyta</taxon>
        <taxon>Magnoliopsida</taxon>
        <taxon>eudicotyledons</taxon>
        <taxon>Gunneridae</taxon>
        <taxon>Pentapetalae</taxon>
        <taxon>rosids</taxon>
        <taxon>fabids</taxon>
        <taxon>Fabales</taxon>
        <taxon>Fabaceae</taxon>
        <taxon>Papilionoideae</taxon>
        <taxon>50 kb inversion clade</taxon>
        <taxon>dalbergioids sensu lato</taxon>
        <taxon>Dalbergieae</taxon>
        <taxon>Pterocarpus clade</taxon>
        <taxon>Arachis</taxon>
    </lineage>
</organism>
<dbReference type="STRING" id="3818.A0A444Z473"/>
<dbReference type="EMBL" id="SDMP01000015">
    <property type="protein sequence ID" value="RYR09001.1"/>
    <property type="molecule type" value="Genomic_DNA"/>
</dbReference>